<dbReference type="EMBL" id="JBHTBW010000077">
    <property type="protein sequence ID" value="MFC7443088.1"/>
    <property type="molecule type" value="Genomic_DNA"/>
</dbReference>
<name>A0ABW2RPZ5_9BACL</name>
<evidence type="ECO:0000256" key="1">
    <source>
        <dbReference type="SAM" id="Phobius"/>
    </source>
</evidence>
<dbReference type="Proteomes" id="UP001596500">
    <property type="component" value="Unassembled WGS sequence"/>
</dbReference>
<keyword evidence="1" id="KW-0812">Transmembrane</keyword>
<keyword evidence="3" id="KW-1185">Reference proteome</keyword>
<evidence type="ECO:0000313" key="2">
    <source>
        <dbReference type="EMBL" id="MFC7443088.1"/>
    </source>
</evidence>
<keyword evidence="1" id="KW-1133">Transmembrane helix</keyword>
<evidence type="ECO:0000313" key="3">
    <source>
        <dbReference type="Proteomes" id="UP001596500"/>
    </source>
</evidence>
<gene>
    <name evidence="2" type="ORF">ACFQNG_18640</name>
</gene>
<feature type="transmembrane region" description="Helical" evidence="1">
    <location>
        <begin position="27"/>
        <end position="48"/>
    </location>
</feature>
<organism evidence="2 3">
    <name type="scientific">Laceyella putida</name>
    <dbReference type="NCBI Taxonomy" id="110101"/>
    <lineage>
        <taxon>Bacteria</taxon>
        <taxon>Bacillati</taxon>
        <taxon>Bacillota</taxon>
        <taxon>Bacilli</taxon>
        <taxon>Bacillales</taxon>
        <taxon>Thermoactinomycetaceae</taxon>
        <taxon>Laceyella</taxon>
    </lineage>
</organism>
<reference evidence="3" key="1">
    <citation type="journal article" date="2019" name="Int. J. Syst. Evol. Microbiol.">
        <title>The Global Catalogue of Microorganisms (GCM) 10K type strain sequencing project: providing services to taxonomists for standard genome sequencing and annotation.</title>
        <authorList>
            <consortium name="The Broad Institute Genomics Platform"/>
            <consortium name="The Broad Institute Genome Sequencing Center for Infectious Disease"/>
            <person name="Wu L."/>
            <person name="Ma J."/>
        </authorList>
    </citation>
    <scope>NUCLEOTIDE SEQUENCE [LARGE SCALE GENOMIC DNA]</scope>
    <source>
        <strain evidence="3">CGMCC 1.12942</strain>
    </source>
</reference>
<sequence>MTKEERSSEQASACSMNRFYSKSLGKYFLAASSSIINVLPTFASFLFFSSFNRCLYCRSHSANLQISREYLNRQLKQLEEKGISEKQKNTHTKPSG</sequence>
<dbReference type="RefSeq" id="WP_379867417.1">
    <property type="nucleotide sequence ID" value="NZ_JBHTBW010000077.1"/>
</dbReference>
<protein>
    <submittedName>
        <fullName evidence="2">Uncharacterized protein</fullName>
    </submittedName>
</protein>
<keyword evidence="1" id="KW-0472">Membrane</keyword>
<accession>A0ABW2RPZ5</accession>
<proteinExistence type="predicted"/>
<comment type="caution">
    <text evidence="2">The sequence shown here is derived from an EMBL/GenBank/DDBJ whole genome shotgun (WGS) entry which is preliminary data.</text>
</comment>